<evidence type="ECO:0000313" key="2">
    <source>
        <dbReference type="EMBL" id="HDR51672.1"/>
    </source>
</evidence>
<accession>A0A831LHJ2</accession>
<keyword evidence="1" id="KW-0472">Membrane</keyword>
<sequence length="94" mass="10495">MAKKAAQIISFILHPAIIPTLGFLLLFQSGFYFSFLTWEAKRFVLMIVLFATGILPLLAMALTAINPKFKPGFETGTQRALPLVFSSVTYYLGY</sequence>
<reference evidence="2" key="1">
    <citation type="journal article" date="2020" name="mSystems">
        <title>Genome- and Community-Level Interaction Insights into Carbon Utilization and Element Cycling Functions of Hydrothermarchaeota in Hydrothermal Sediment.</title>
        <authorList>
            <person name="Zhou Z."/>
            <person name="Liu Y."/>
            <person name="Xu W."/>
            <person name="Pan J."/>
            <person name="Luo Z.H."/>
            <person name="Li M."/>
        </authorList>
    </citation>
    <scope>NUCLEOTIDE SEQUENCE [LARGE SCALE GENOMIC DNA]</scope>
    <source>
        <strain evidence="2">SpSt-1217</strain>
    </source>
</reference>
<dbReference type="AlphaFoldDB" id="A0A831LHJ2"/>
<evidence type="ECO:0000256" key="1">
    <source>
        <dbReference type="SAM" id="Phobius"/>
    </source>
</evidence>
<feature type="non-terminal residue" evidence="2">
    <location>
        <position position="94"/>
    </location>
</feature>
<feature type="transmembrane region" description="Helical" evidence="1">
    <location>
        <begin position="43"/>
        <end position="65"/>
    </location>
</feature>
<proteinExistence type="predicted"/>
<organism evidence="2">
    <name type="scientific">Mariniphaga anaerophila</name>
    <dbReference type="NCBI Taxonomy" id="1484053"/>
    <lineage>
        <taxon>Bacteria</taxon>
        <taxon>Pseudomonadati</taxon>
        <taxon>Bacteroidota</taxon>
        <taxon>Bacteroidia</taxon>
        <taxon>Marinilabiliales</taxon>
        <taxon>Prolixibacteraceae</taxon>
        <taxon>Mariniphaga</taxon>
    </lineage>
</organism>
<gene>
    <name evidence="2" type="ORF">ENN90_08655</name>
</gene>
<dbReference type="Proteomes" id="UP000886047">
    <property type="component" value="Unassembled WGS sequence"/>
</dbReference>
<keyword evidence="1" id="KW-1133">Transmembrane helix</keyword>
<keyword evidence="1" id="KW-0812">Transmembrane</keyword>
<name>A0A831LHJ2_9BACT</name>
<comment type="caution">
    <text evidence="2">The sequence shown here is derived from an EMBL/GenBank/DDBJ whole genome shotgun (WGS) entry which is preliminary data.</text>
</comment>
<protein>
    <submittedName>
        <fullName evidence="2">Uncharacterized protein</fullName>
    </submittedName>
</protein>
<dbReference type="EMBL" id="DSDK01000472">
    <property type="protein sequence ID" value="HDR51672.1"/>
    <property type="molecule type" value="Genomic_DNA"/>
</dbReference>
<feature type="transmembrane region" description="Helical" evidence="1">
    <location>
        <begin position="12"/>
        <end position="31"/>
    </location>
</feature>